<dbReference type="EMBL" id="FLUN01000001">
    <property type="protein sequence ID" value="SBV94777.1"/>
    <property type="molecule type" value="Genomic_DNA"/>
</dbReference>
<gene>
    <name evidence="1" type="ORF">KL86CLO1_10559</name>
</gene>
<organism evidence="1">
    <name type="scientific">uncultured Eubacteriales bacterium</name>
    <dbReference type="NCBI Taxonomy" id="172733"/>
    <lineage>
        <taxon>Bacteria</taxon>
        <taxon>Bacillati</taxon>
        <taxon>Bacillota</taxon>
        <taxon>Clostridia</taxon>
        <taxon>Eubacteriales</taxon>
        <taxon>environmental samples</taxon>
    </lineage>
</organism>
<proteinExistence type="predicted"/>
<accession>A0A212J5S2</accession>
<sequence>MLRSLRVYLLFFGIHCILREQLREYLIGFMALQMRNDANMKAEIPTLPKR</sequence>
<dbReference type="AlphaFoldDB" id="A0A212J5S2"/>
<protein>
    <submittedName>
        <fullName evidence="1">Uncharacterized protein</fullName>
    </submittedName>
</protein>
<reference evidence="1" key="1">
    <citation type="submission" date="2016-04" db="EMBL/GenBank/DDBJ databases">
        <authorList>
            <person name="Evans L.H."/>
            <person name="Alamgir A."/>
            <person name="Owens N."/>
            <person name="Weber N.D."/>
            <person name="Virtaneva K."/>
            <person name="Barbian K."/>
            <person name="Babar A."/>
            <person name="Rosenke K."/>
        </authorList>
    </citation>
    <scope>NUCLEOTIDE SEQUENCE</scope>
    <source>
        <strain evidence="1">86</strain>
    </source>
</reference>
<name>A0A212J5S2_9FIRM</name>
<evidence type="ECO:0000313" key="1">
    <source>
        <dbReference type="EMBL" id="SBV94777.1"/>
    </source>
</evidence>